<organism evidence="1 2">
    <name type="scientific">Candidatus Lumbricidiphila eiseniae</name>
    <dbReference type="NCBI Taxonomy" id="1969409"/>
    <lineage>
        <taxon>Bacteria</taxon>
        <taxon>Bacillati</taxon>
        <taxon>Actinomycetota</taxon>
        <taxon>Actinomycetes</taxon>
        <taxon>Micrococcales</taxon>
        <taxon>Microbacteriaceae</taxon>
        <taxon>Candidatus Lumbricidiphila</taxon>
    </lineage>
</organism>
<dbReference type="Proteomes" id="UP000219994">
    <property type="component" value="Unassembled WGS sequence"/>
</dbReference>
<sequence length="66" mass="7653">MAHLIGTLLVSEWMACGLVGLGRFAYRCLLQADMMVVSDRALGDWLRGYAKKHPRGYRCVYHRRPW</sequence>
<name>A0A2A6FUR1_9MICO</name>
<gene>
    <name evidence="1" type="ORF">B5766_01410</name>
</gene>
<comment type="caution">
    <text evidence="1">The sequence shown here is derived from an EMBL/GenBank/DDBJ whole genome shotgun (WGS) entry which is preliminary data.</text>
</comment>
<accession>A0A2A6FUR1</accession>
<dbReference type="EMBL" id="NAEP01000017">
    <property type="protein sequence ID" value="PDQ36380.1"/>
    <property type="molecule type" value="Genomic_DNA"/>
</dbReference>
<evidence type="ECO:0000313" key="2">
    <source>
        <dbReference type="Proteomes" id="UP000219994"/>
    </source>
</evidence>
<evidence type="ECO:0000313" key="1">
    <source>
        <dbReference type="EMBL" id="PDQ36380.1"/>
    </source>
</evidence>
<reference evidence="2" key="1">
    <citation type="submission" date="2017-03" db="EMBL/GenBank/DDBJ databases">
        <authorList>
            <person name="Lund M.B."/>
        </authorList>
    </citation>
    <scope>NUCLEOTIDE SEQUENCE [LARGE SCALE GENOMIC DNA]</scope>
</reference>
<dbReference type="AlphaFoldDB" id="A0A2A6FUR1"/>
<proteinExistence type="predicted"/>
<protein>
    <submittedName>
        <fullName evidence="1">Uncharacterized protein</fullName>
    </submittedName>
</protein>